<dbReference type="AlphaFoldDB" id="A0AAN5CU89"/>
<reference evidence="2" key="1">
    <citation type="submission" date="2022-10" db="EMBL/GenBank/DDBJ databases">
        <title>Genome assembly of Pristionchus species.</title>
        <authorList>
            <person name="Yoshida K."/>
            <person name="Sommer R.J."/>
        </authorList>
    </citation>
    <scope>NUCLEOTIDE SEQUENCE [LARGE SCALE GENOMIC DNA]</scope>
    <source>
        <strain evidence="2">RS5460</strain>
    </source>
</reference>
<gene>
    <name evidence="1" type="ORF">PMAYCL1PPCAC_20680</name>
</gene>
<comment type="caution">
    <text evidence="1">The sequence shown here is derived from an EMBL/GenBank/DDBJ whole genome shotgun (WGS) entry which is preliminary data.</text>
</comment>
<organism evidence="1 2">
    <name type="scientific">Pristionchus mayeri</name>
    <dbReference type="NCBI Taxonomy" id="1317129"/>
    <lineage>
        <taxon>Eukaryota</taxon>
        <taxon>Metazoa</taxon>
        <taxon>Ecdysozoa</taxon>
        <taxon>Nematoda</taxon>
        <taxon>Chromadorea</taxon>
        <taxon>Rhabditida</taxon>
        <taxon>Rhabditina</taxon>
        <taxon>Diplogasteromorpha</taxon>
        <taxon>Diplogasteroidea</taxon>
        <taxon>Neodiplogasteridae</taxon>
        <taxon>Pristionchus</taxon>
    </lineage>
</organism>
<dbReference type="PANTHER" id="PTHR31751:SF42">
    <property type="entry name" value="PROTEIN CBG10204"/>
    <property type="match status" value="1"/>
</dbReference>
<evidence type="ECO:0008006" key="3">
    <source>
        <dbReference type="Google" id="ProtNLM"/>
    </source>
</evidence>
<dbReference type="PANTHER" id="PTHR31751">
    <property type="entry name" value="SI:CH211-108C17.2-RELATED-RELATED"/>
    <property type="match status" value="1"/>
</dbReference>
<feature type="non-terminal residue" evidence="1">
    <location>
        <position position="434"/>
    </location>
</feature>
<accession>A0AAN5CU89</accession>
<evidence type="ECO:0000313" key="1">
    <source>
        <dbReference type="EMBL" id="GMR50485.1"/>
    </source>
</evidence>
<proteinExistence type="predicted"/>
<keyword evidence="2" id="KW-1185">Reference proteome</keyword>
<dbReference type="Proteomes" id="UP001328107">
    <property type="component" value="Unassembled WGS sequence"/>
</dbReference>
<dbReference type="EMBL" id="BTRK01000004">
    <property type="protein sequence ID" value="GMR50485.1"/>
    <property type="molecule type" value="Genomic_DNA"/>
</dbReference>
<protein>
    <recommendedName>
        <fullName evidence="3">THAP-type domain-containing protein</fullName>
    </recommendedName>
</protein>
<name>A0AAN5CU89_9BILA</name>
<evidence type="ECO:0000313" key="2">
    <source>
        <dbReference type="Proteomes" id="UP001328107"/>
    </source>
</evidence>
<sequence>MLTQRKRRCARCGAQSAKTRCFPANLKKYHQFVWVKSLGLSKEEALRELEVFRERVANKEDIRWCEAHFGADGLPIERERLALEWGKPKKKLKDSSFCFSQVSYQSESDTEEEEEEDTTVHSSYFLTAKPMIDMLFRRCQECGALIDPISVQWRQKASALWVTYSCTGCKKHFRWDSQPKRGRGKSRVYEMNQALPVSAFITGLPIMRLIDQCDLLSIAIPKERSMRDTIRFYACISIDRVYLRWERLARDLSKDVAPEEGIVVALDGQFAHPGWTSNNGKVTVFDCALGLAIAAVSLSTKDEEIGGVSCWIETVGSEKALVELVDDGFSIRARVTDSNASVDKRIRENPKLKGIESKRDFWHAQKSLRKAWWAVKGMKSYPRFSEWYKSFFNHLFYVNKRFPNREDRPLALEYVRSFIKHCTGQHRWRKVDKW</sequence>